<keyword evidence="2" id="KW-1185">Reference proteome</keyword>
<proteinExistence type="predicted"/>
<accession>A0A182NWC1</accession>
<evidence type="ECO:0000313" key="2">
    <source>
        <dbReference type="Proteomes" id="UP000075884"/>
    </source>
</evidence>
<name>A0A182NWC1_9DIPT</name>
<dbReference type="VEuPathDB" id="VectorBase:ADIR014199"/>
<organism evidence="1 2">
    <name type="scientific">Anopheles dirus</name>
    <dbReference type="NCBI Taxonomy" id="7168"/>
    <lineage>
        <taxon>Eukaryota</taxon>
        <taxon>Metazoa</taxon>
        <taxon>Ecdysozoa</taxon>
        <taxon>Arthropoda</taxon>
        <taxon>Hexapoda</taxon>
        <taxon>Insecta</taxon>
        <taxon>Pterygota</taxon>
        <taxon>Neoptera</taxon>
        <taxon>Endopterygota</taxon>
        <taxon>Diptera</taxon>
        <taxon>Nematocera</taxon>
        <taxon>Culicoidea</taxon>
        <taxon>Culicidae</taxon>
        <taxon>Anophelinae</taxon>
        <taxon>Anopheles</taxon>
    </lineage>
</organism>
<reference evidence="2" key="1">
    <citation type="submission" date="2013-03" db="EMBL/GenBank/DDBJ databases">
        <title>The Genome Sequence of Anopheles dirus WRAIR2.</title>
        <authorList>
            <consortium name="The Broad Institute Genomics Platform"/>
            <person name="Neafsey D.E."/>
            <person name="Walton C."/>
            <person name="Walker B."/>
            <person name="Young S.K."/>
            <person name="Zeng Q."/>
            <person name="Gargeya S."/>
            <person name="Fitzgerald M."/>
            <person name="Haas B."/>
            <person name="Abouelleil A."/>
            <person name="Allen A.W."/>
            <person name="Alvarado L."/>
            <person name="Arachchi H.M."/>
            <person name="Berlin A.M."/>
            <person name="Chapman S.B."/>
            <person name="Gainer-Dewar J."/>
            <person name="Goldberg J."/>
            <person name="Griggs A."/>
            <person name="Gujja S."/>
            <person name="Hansen M."/>
            <person name="Howarth C."/>
            <person name="Imamovic A."/>
            <person name="Ireland A."/>
            <person name="Larimer J."/>
            <person name="McCowan C."/>
            <person name="Murphy C."/>
            <person name="Pearson M."/>
            <person name="Poon T.W."/>
            <person name="Priest M."/>
            <person name="Roberts A."/>
            <person name="Saif S."/>
            <person name="Shea T."/>
            <person name="Sisk P."/>
            <person name="Sykes S."/>
            <person name="Wortman J."/>
            <person name="Nusbaum C."/>
            <person name="Birren B."/>
        </authorList>
    </citation>
    <scope>NUCLEOTIDE SEQUENCE [LARGE SCALE GENOMIC DNA]</scope>
    <source>
        <strain evidence="2">WRAIR2</strain>
    </source>
</reference>
<sequence length="26" mass="2926">MILSICASSYLLCIVRASQEIISTYF</sequence>
<protein>
    <submittedName>
        <fullName evidence="1">Uncharacterized protein</fullName>
    </submittedName>
</protein>
<evidence type="ECO:0000313" key="1">
    <source>
        <dbReference type="EnsemblMetazoa" id="ADIR014199-PA"/>
    </source>
</evidence>
<reference evidence="1" key="2">
    <citation type="submission" date="2020-05" db="UniProtKB">
        <authorList>
            <consortium name="EnsemblMetazoa"/>
        </authorList>
    </citation>
    <scope>IDENTIFICATION</scope>
    <source>
        <strain evidence="1">WRAIR2</strain>
    </source>
</reference>
<dbReference type="Proteomes" id="UP000075884">
    <property type="component" value="Unassembled WGS sequence"/>
</dbReference>
<dbReference type="EnsemblMetazoa" id="ADIR014199-RA">
    <property type="protein sequence ID" value="ADIR014199-PA"/>
    <property type="gene ID" value="ADIR014199"/>
</dbReference>
<dbReference type="AlphaFoldDB" id="A0A182NWC1"/>